<dbReference type="FunFam" id="3.40.309.10:FF:000005">
    <property type="entry name" value="1-pyrroline-5-carboxylate dehydrogenase 1"/>
    <property type="match status" value="1"/>
</dbReference>
<dbReference type="GO" id="GO:0003842">
    <property type="term" value="F:L-glutamate gamma-semialdehyde dehydrogenase activity"/>
    <property type="evidence" value="ECO:0007669"/>
    <property type="project" value="UniProtKB-UniRule"/>
</dbReference>
<evidence type="ECO:0000313" key="12">
    <source>
        <dbReference type="EMBL" id="BCS02829.1"/>
    </source>
</evidence>
<comment type="pathway">
    <text evidence="1 9">Amino-acid degradation; L-proline degradation into L-glutamate; L-glutamate from L-proline: step 2/2.</text>
</comment>
<dbReference type="CDD" id="cd07123">
    <property type="entry name" value="ALDH_F4-17_P5CDH"/>
    <property type="match status" value="1"/>
</dbReference>
<keyword evidence="4 9" id="KW-0520">NAD</keyword>
<evidence type="ECO:0000256" key="2">
    <source>
        <dbReference type="ARBA" id="ARBA00009986"/>
    </source>
</evidence>
<evidence type="ECO:0000259" key="11">
    <source>
        <dbReference type="Pfam" id="PF00171"/>
    </source>
</evidence>
<evidence type="ECO:0000256" key="9">
    <source>
        <dbReference type="RuleBase" id="RU366016"/>
    </source>
</evidence>
<dbReference type="GeneID" id="64964150"/>
<evidence type="ECO:0000256" key="4">
    <source>
        <dbReference type="ARBA" id="ARBA00023027"/>
    </source>
</evidence>
<evidence type="ECO:0000313" key="13">
    <source>
        <dbReference type="EMBL" id="GAT18828.1"/>
    </source>
</evidence>
<dbReference type="SUPFAM" id="SSF53720">
    <property type="entry name" value="ALDH-like"/>
    <property type="match status" value="1"/>
</dbReference>
<dbReference type="EMBL" id="AP024430">
    <property type="protein sequence ID" value="BCS02829.1"/>
    <property type="molecule type" value="Genomic_DNA"/>
</dbReference>
<dbReference type="OrthoDB" id="5322683at2759"/>
<proteinExistence type="inferred from homology"/>
<accession>A0A146EXQ3</accession>
<evidence type="ECO:0000313" key="14">
    <source>
        <dbReference type="Proteomes" id="UP000075230"/>
    </source>
</evidence>
<dbReference type="InterPro" id="IPR029510">
    <property type="entry name" value="Ald_DH_CS_GLU"/>
</dbReference>
<gene>
    <name evidence="12" type="primary">PUT2_1</name>
    <name evidence="12" type="ORF">AKAW2_61093A</name>
    <name evidence="13" type="ORF">RIB2604_00103270</name>
</gene>
<dbReference type="GO" id="GO:0010133">
    <property type="term" value="P:L-proline catabolic process to L-glutamate"/>
    <property type="evidence" value="ECO:0007669"/>
    <property type="project" value="UniProtKB-UniRule"/>
</dbReference>
<name>A0A146EXQ3_ASPKA</name>
<comment type="catalytic activity">
    <reaction evidence="6 9">
        <text>L-glutamate 5-semialdehyde + NAD(+) + H2O = L-glutamate + NADH + 2 H(+)</text>
        <dbReference type="Rhea" id="RHEA:30235"/>
        <dbReference type="ChEBI" id="CHEBI:15377"/>
        <dbReference type="ChEBI" id="CHEBI:15378"/>
        <dbReference type="ChEBI" id="CHEBI:29985"/>
        <dbReference type="ChEBI" id="CHEBI:57540"/>
        <dbReference type="ChEBI" id="CHEBI:57945"/>
        <dbReference type="ChEBI" id="CHEBI:58066"/>
        <dbReference type="EC" id="1.2.1.88"/>
    </reaction>
</comment>
<dbReference type="RefSeq" id="XP_041546591.1">
    <property type="nucleotide sequence ID" value="XM_041693291.1"/>
</dbReference>
<feature type="domain" description="Aldehyde dehydrogenase" evidence="11">
    <location>
        <begin position="84"/>
        <end position="551"/>
    </location>
</feature>
<dbReference type="FunFam" id="3.40.605.10:FF:000006">
    <property type="entry name" value="1-pyrroline-5-carboxylate dehydrogenase"/>
    <property type="match status" value="1"/>
</dbReference>
<evidence type="ECO:0000256" key="8">
    <source>
        <dbReference type="RuleBase" id="RU003345"/>
    </source>
</evidence>
<evidence type="ECO:0000256" key="10">
    <source>
        <dbReference type="RuleBase" id="RU366030"/>
    </source>
</evidence>
<dbReference type="AlphaFoldDB" id="A0A146EXQ3"/>
<dbReference type="PANTHER" id="PTHR42862:SF1">
    <property type="entry name" value="DELTA-1-PYRROLINE-5-CARBOXYLATE DEHYDROGENASE 2, ISOFORM A-RELATED"/>
    <property type="match status" value="1"/>
</dbReference>
<evidence type="ECO:0000256" key="5">
    <source>
        <dbReference type="ARBA" id="ARBA00023062"/>
    </source>
</evidence>
<dbReference type="NCBIfam" id="TIGR01236">
    <property type="entry name" value="D1pyr5carbox1"/>
    <property type="match status" value="1"/>
</dbReference>
<protein>
    <recommendedName>
        <fullName evidence="9 10">Multifunctional fusion protein</fullName>
    </recommendedName>
    <domain>
        <recommendedName>
            <fullName evidence="10">Delta-1-pyrroline-5-carboxylate dehydrogenase</fullName>
            <shortName evidence="10">P5C dehydrogenase</shortName>
        </recommendedName>
        <alternativeName>
            <fullName evidence="9">L-glutamate gamma-semialdehyde dehydrogenase</fullName>
        </alternativeName>
    </domain>
    <domain>
        <recommendedName>
            <fullName evidence="9">L-glutamate gamma-semialdehyde dehydrogenase</fullName>
            <ecNumber evidence="9">1.2.1.88</ecNumber>
        </recommendedName>
    </domain>
</protein>
<evidence type="ECO:0000256" key="1">
    <source>
        <dbReference type="ARBA" id="ARBA00004786"/>
    </source>
</evidence>
<dbReference type="InterPro" id="IPR016160">
    <property type="entry name" value="Ald_DH_CS_CYS"/>
</dbReference>
<dbReference type="GO" id="GO:0005759">
    <property type="term" value="C:mitochondrial matrix"/>
    <property type="evidence" value="ECO:0007669"/>
    <property type="project" value="TreeGrafter"/>
</dbReference>
<dbReference type="PANTHER" id="PTHR42862">
    <property type="entry name" value="DELTA-1-PYRROLINE-5-CARBOXYLATE DEHYDROGENASE 1, ISOFORM A-RELATED"/>
    <property type="match status" value="1"/>
</dbReference>
<dbReference type="InterPro" id="IPR016161">
    <property type="entry name" value="Ald_DH/histidinol_DH"/>
</dbReference>
<reference evidence="13 14" key="1">
    <citation type="journal article" date="2016" name="DNA Res.">
        <title>Genome sequence of Aspergillus luchuensis NBRC 4314.</title>
        <authorList>
            <person name="Yamada O."/>
            <person name="Machida M."/>
            <person name="Hosoyama A."/>
            <person name="Goto M."/>
            <person name="Takahashi T."/>
            <person name="Futagami T."/>
            <person name="Yamagata Y."/>
            <person name="Takeuchi M."/>
            <person name="Kobayashi T."/>
            <person name="Koike H."/>
            <person name="Abe K."/>
            <person name="Asai K."/>
            <person name="Arita M."/>
            <person name="Fujita N."/>
            <person name="Fukuda K."/>
            <person name="Higa K."/>
            <person name="Horikawa H."/>
            <person name="Ishikawa T."/>
            <person name="Jinno K."/>
            <person name="Kato Y."/>
            <person name="Kirimura K."/>
            <person name="Mizutani O."/>
            <person name="Nakasone K."/>
            <person name="Sano M."/>
            <person name="Shiraishi Y."/>
            <person name="Tsukahara M."/>
            <person name="Gomi K."/>
        </authorList>
    </citation>
    <scope>NUCLEOTIDE SEQUENCE [LARGE SCALE GENOMIC DNA]</scope>
    <source>
        <strain evidence="13 14">RIB 2604</strain>
    </source>
</reference>
<dbReference type="InterPro" id="IPR005931">
    <property type="entry name" value="P5CDH/ALDH4A1"/>
</dbReference>
<reference evidence="12" key="4">
    <citation type="submission" date="2021-02" db="EMBL/GenBank/DDBJ databases">
        <title>Aspergillus luchuensis mut. kawachii IFO 4304 genome sequence.</title>
        <authorList>
            <person name="Mori K."/>
            <person name="Kadooka C."/>
            <person name="Goto M."/>
            <person name="Futagami T."/>
        </authorList>
    </citation>
    <scope>NUCLEOTIDE SEQUENCE</scope>
    <source>
        <strain evidence="12">IFO 4308</strain>
    </source>
</reference>
<evidence type="ECO:0000256" key="6">
    <source>
        <dbReference type="ARBA" id="ARBA00048142"/>
    </source>
</evidence>
<feature type="active site" evidence="7">
    <location>
        <position position="322"/>
    </location>
</feature>
<evidence type="ECO:0000313" key="15">
    <source>
        <dbReference type="Proteomes" id="UP000661280"/>
    </source>
</evidence>
<dbReference type="InterPro" id="IPR016162">
    <property type="entry name" value="Ald_DH_N"/>
</dbReference>
<reference evidence="12" key="3">
    <citation type="submission" date="2021-01" db="EMBL/GenBank/DDBJ databases">
        <authorList>
            <consortium name="Aspergillus luchuensis mut. kawachii IFO 4304 genome sequencing consortium"/>
            <person name="Kazuki M."/>
            <person name="Futagami T."/>
        </authorList>
    </citation>
    <scope>NUCLEOTIDE SEQUENCE</scope>
    <source>
        <strain evidence="12">IFO 4308</strain>
    </source>
</reference>
<dbReference type="PROSITE" id="PS00687">
    <property type="entry name" value="ALDEHYDE_DEHYDR_GLU"/>
    <property type="match status" value="1"/>
</dbReference>
<evidence type="ECO:0000256" key="3">
    <source>
        <dbReference type="ARBA" id="ARBA00023002"/>
    </source>
</evidence>
<comment type="similarity">
    <text evidence="2 8">Belongs to the aldehyde dehydrogenase family.</text>
</comment>
<dbReference type="Gene3D" id="3.40.605.10">
    <property type="entry name" value="Aldehyde Dehydrogenase, Chain A, domain 1"/>
    <property type="match status" value="1"/>
</dbReference>
<dbReference type="InterPro" id="IPR050485">
    <property type="entry name" value="Proline_metab_enzyme"/>
</dbReference>
<dbReference type="InterPro" id="IPR015590">
    <property type="entry name" value="Aldehyde_DH_dom"/>
</dbReference>
<dbReference type="VEuPathDB" id="FungiDB:ASPFODRAFT_124018"/>
<dbReference type="UniPathway" id="UPA00261">
    <property type="reaction ID" value="UER00374"/>
</dbReference>
<dbReference type="Proteomes" id="UP000075230">
    <property type="component" value="Unassembled WGS sequence"/>
</dbReference>
<organism evidence="13 14">
    <name type="scientific">Aspergillus kawachii</name>
    <name type="common">White koji mold</name>
    <name type="synonym">Aspergillus awamori var. kawachi</name>
    <dbReference type="NCBI Taxonomy" id="1069201"/>
    <lineage>
        <taxon>Eukaryota</taxon>
        <taxon>Fungi</taxon>
        <taxon>Dikarya</taxon>
        <taxon>Ascomycota</taxon>
        <taxon>Pezizomycotina</taxon>
        <taxon>Eurotiomycetes</taxon>
        <taxon>Eurotiomycetidae</taxon>
        <taxon>Eurotiales</taxon>
        <taxon>Aspergillaceae</taxon>
        <taxon>Aspergillus</taxon>
        <taxon>Aspergillus subgen. Circumdati</taxon>
    </lineage>
</organism>
<dbReference type="PROSITE" id="PS00070">
    <property type="entry name" value="ALDEHYDE_DEHYDR_CYS"/>
    <property type="match status" value="1"/>
</dbReference>
<dbReference type="InterPro" id="IPR016163">
    <property type="entry name" value="Ald_DH_C"/>
</dbReference>
<dbReference type="Pfam" id="PF00171">
    <property type="entry name" value="Aldedh"/>
    <property type="match status" value="1"/>
</dbReference>
<keyword evidence="5 9" id="KW-0642">Proline metabolism</keyword>
<dbReference type="EC" id="1.2.1.88" evidence="9"/>
<dbReference type="KEGG" id="aluc:AKAW2_61093A"/>
<keyword evidence="15" id="KW-1185">Reference proteome</keyword>
<evidence type="ECO:0000256" key="7">
    <source>
        <dbReference type="PROSITE-ProRule" id="PRU10007"/>
    </source>
</evidence>
<sequence>MNFVSKLRSVPRVSSLTTAGGKRYLGGFATFKVPPIRNEPNPSYAKGSNERARLQDALDKLKSQVPVQVPLTIGSTEVSGNKNKTQANPSDHASVIANYSEASAEQVNQAIERALEAKPAWENMAFTNRAAIFLRAAELVATKYRYDIMAATMLGQGKNIWQAEIDAAAETADFYRFNVHYASELYKQQNTMNDTGMWNRLEYRPLEGFVYAISPFNFTAIGANLIAAPAIMGNVVIWKPSDYAVYSGYLQRKILEEAGLPPNVIQFLPGNAKVVTDTVLENPKFSGLHFTGSTEVFRDLYGQVADGVRVGRYDNYPRIVGETGGKNFGVVHGSADIRNAVVNTIRGAFEYQGQKCSATSRLYVAESVWPEFKRQLVSETEKLKMGSPEYFDNFIGPVIHKRSWDKLTGVINMAKEDSSVTLLAGGETDCTKGWFVRPTIFQVEDPSHSLMKDEYFGPILSVYVYPDSKFEDTLSEVDSSTKFGLTGAIFARDRSAIETAEKQLRHSAGNFYINCKTSGAVVGHQPFGGSRASGTNDKATSTNLVARFASIRSIKEDFQLTEDVTYPSNEI</sequence>
<dbReference type="Gene3D" id="3.40.309.10">
    <property type="entry name" value="Aldehyde Dehydrogenase, Chain A, domain 2"/>
    <property type="match status" value="1"/>
</dbReference>
<keyword evidence="3 8" id="KW-0560">Oxidoreductase</keyword>
<dbReference type="EMBL" id="BCWF01000001">
    <property type="protein sequence ID" value="GAT18828.1"/>
    <property type="molecule type" value="Genomic_DNA"/>
</dbReference>
<dbReference type="Proteomes" id="UP000661280">
    <property type="component" value="Chromosome 6"/>
</dbReference>
<reference evidence="14" key="2">
    <citation type="submission" date="2016-02" db="EMBL/GenBank/DDBJ databases">
        <title>Genome sequencing of Aspergillus luchuensis NBRC 4314.</title>
        <authorList>
            <person name="Yamada O."/>
        </authorList>
    </citation>
    <scope>NUCLEOTIDE SEQUENCE [LARGE SCALE GENOMIC DNA]</scope>
    <source>
        <strain evidence="14">RIB 2604</strain>
    </source>
</reference>